<dbReference type="Proteomes" id="UP000238479">
    <property type="component" value="Chromosome 7"/>
</dbReference>
<protein>
    <submittedName>
        <fullName evidence="1">Uncharacterized protein</fullName>
    </submittedName>
</protein>
<proteinExistence type="predicted"/>
<comment type="caution">
    <text evidence="1">The sequence shown here is derived from an EMBL/GenBank/DDBJ whole genome shotgun (WGS) entry which is preliminary data.</text>
</comment>
<accession>A0A2P6PA06</accession>
<reference evidence="1 2" key="1">
    <citation type="journal article" date="2018" name="Nat. Genet.">
        <title>The Rosa genome provides new insights in the design of modern roses.</title>
        <authorList>
            <person name="Bendahmane M."/>
        </authorList>
    </citation>
    <scope>NUCLEOTIDE SEQUENCE [LARGE SCALE GENOMIC DNA]</scope>
    <source>
        <strain evidence="2">cv. Old Blush</strain>
    </source>
</reference>
<organism evidence="1 2">
    <name type="scientific">Rosa chinensis</name>
    <name type="common">China rose</name>
    <dbReference type="NCBI Taxonomy" id="74649"/>
    <lineage>
        <taxon>Eukaryota</taxon>
        <taxon>Viridiplantae</taxon>
        <taxon>Streptophyta</taxon>
        <taxon>Embryophyta</taxon>
        <taxon>Tracheophyta</taxon>
        <taxon>Spermatophyta</taxon>
        <taxon>Magnoliopsida</taxon>
        <taxon>eudicotyledons</taxon>
        <taxon>Gunneridae</taxon>
        <taxon>Pentapetalae</taxon>
        <taxon>rosids</taxon>
        <taxon>fabids</taxon>
        <taxon>Rosales</taxon>
        <taxon>Rosaceae</taxon>
        <taxon>Rosoideae</taxon>
        <taxon>Rosoideae incertae sedis</taxon>
        <taxon>Rosa</taxon>
    </lineage>
</organism>
<evidence type="ECO:0000313" key="2">
    <source>
        <dbReference type="Proteomes" id="UP000238479"/>
    </source>
</evidence>
<keyword evidence="2" id="KW-1185">Reference proteome</keyword>
<gene>
    <name evidence="1" type="ORF">RchiOBHm_Chr7g0209401</name>
</gene>
<dbReference type="EMBL" id="PDCK01000045">
    <property type="protein sequence ID" value="PRQ18742.1"/>
    <property type="molecule type" value="Genomic_DNA"/>
</dbReference>
<sequence>MSTEMGGSMNGAVFVDAEEEELVLDVRVISDGGHWFNWVS</sequence>
<dbReference type="AlphaFoldDB" id="A0A2P6PA06"/>
<name>A0A2P6PA06_ROSCH</name>
<evidence type="ECO:0000313" key="1">
    <source>
        <dbReference type="EMBL" id="PRQ18742.1"/>
    </source>
</evidence>
<dbReference type="Gramene" id="PRQ18742">
    <property type="protein sequence ID" value="PRQ18742"/>
    <property type="gene ID" value="RchiOBHm_Chr7g0209401"/>
</dbReference>